<organism evidence="3 4">
    <name type="scientific">Commensalibacter oyaizuii</name>
    <dbReference type="NCBI Taxonomy" id="3043873"/>
    <lineage>
        <taxon>Bacteria</taxon>
        <taxon>Pseudomonadati</taxon>
        <taxon>Pseudomonadota</taxon>
        <taxon>Alphaproteobacteria</taxon>
        <taxon>Acetobacterales</taxon>
        <taxon>Acetobacteraceae</taxon>
    </lineage>
</organism>
<comment type="caution">
    <text evidence="3">The sequence shown here is derived from an EMBL/GenBank/DDBJ whole genome shotgun (WGS) entry which is preliminary data.</text>
</comment>
<evidence type="ECO:0000313" key="3">
    <source>
        <dbReference type="EMBL" id="MDI2091328.1"/>
    </source>
</evidence>
<reference evidence="3" key="1">
    <citation type="submission" date="2023-05" db="EMBL/GenBank/DDBJ databases">
        <title>Whole genome sequence of Commensalibacter sp.</title>
        <authorList>
            <person name="Charoenyingcharoen P."/>
            <person name="Yukphan P."/>
        </authorList>
    </citation>
    <scope>NUCLEOTIDE SEQUENCE</scope>
    <source>
        <strain evidence="3">TBRC 16381</strain>
    </source>
</reference>
<evidence type="ECO:0000313" key="4">
    <source>
        <dbReference type="Proteomes" id="UP001431634"/>
    </source>
</evidence>
<dbReference type="Pfam" id="PF13403">
    <property type="entry name" value="Hint_2"/>
    <property type="match status" value="1"/>
</dbReference>
<feature type="region of interest" description="Disordered" evidence="1">
    <location>
        <begin position="124"/>
        <end position="145"/>
    </location>
</feature>
<dbReference type="RefSeq" id="WP_281448424.1">
    <property type="nucleotide sequence ID" value="NZ_JASBAO010000001.1"/>
</dbReference>
<gene>
    <name evidence="3" type="ORF">QJV27_08090</name>
</gene>
<accession>A0ABT6Q2K6</accession>
<dbReference type="Gene3D" id="2.170.16.10">
    <property type="entry name" value="Hedgehog/Intein (Hint) domain"/>
    <property type="match status" value="1"/>
</dbReference>
<keyword evidence="4" id="KW-1185">Reference proteome</keyword>
<dbReference type="InterPro" id="IPR036844">
    <property type="entry name" value="Hint_dom_sf"/>
</dbReference>
<name>A0ABT6Q2K6_9PROT</name>
<dbReference type="EMBL" id="JASBAO010000001">
    <property type="protein sequence ID" value="MDI2091328.1"/>
    <property type="molecule type" value="Genomic_DNA"/>
</dbReference>
<evidence type="ECO:0000256" key="1">
    <source>
        <dbReference type="SAM" id="MobiDB-lite"/>
    </source>
</evidence>
<sequence>MVDNSIIHSDDYSKVTITNDYPCLVGGNWIATVQDGQTVITDGNNTYTGPVNLIGASLTINSDAIVDGIIAIPNNSSGSTPSTLTVNSGGKLQNSTIFNSNVSVAGISEGNTYVSARVTINSGNRSSGAAGGESDSDSFYNPLSTSNSAGQLDLSQGAENSAPESFQISNAGSKLTLQNPSQNIRVNNPYIDSSATTNSKDDIYLGYNTSFGSVNVAKALGNVAYNTNNAFTLTNDLPVYQGGNWTASLGEDGVTYYTDGKQTVTGPFNLVGAGNLKINAGAVVDGITITGATTTITNDGTLKNSFVANGYIVNNSGGLTENNTFLSEYYTGNAGSTTKGDYFYEAGKGINGLYNLSQAPNLRTFAMSDNKSPAIFYEGSIFDGSYFGTGPNGYFHITEYDGSNVSCFLAGTLIETVSGGRPVEQLTVGDEVIVYKDRVKTHRKVVWTGYNHVKVNSNVFSDITNYPIRILKNAIADNVPFKDLLVTSEHCLFIEDKFIPVRMLVNNSTIFYDKTITEYTYYHFETDDHSIVVADGALTESYLDTGNRSNFISDTNVISIVNKNKRWGQDSAAPLVTAREIVEPLYRKFTKRSEEIGYKADLYSKIITTNDYGLYLLTNDGKAIYPSHQQKDRFVFKIPSKVTKVRLISNTSQPSTVVGPFVDDRRHLGVLIGDITMLETNQYYRITDHVANKNLKGWDVQERSACRWTNGNAELNIRSKPSARLGILVIRILAGGPYVLPHQERMQQKVG</sequence>
<evidence type="ECO:0000259" key="2">
    <source>
        <dbReference type="Pfam" id="PF13403"/>
    </source>
</evidence>
<dbReference type="SUPFAM" id="SSF51294">
    <property type="entry name" value="Hedgehog/intein (Hint) domain"/>
    <property type="match status" value="1"/>
</dbReference>
<proteinExistence type="predicted"/>
<dbReference type="InterPro" id="IPR028992">
    <property type="entry name" value="Hedgehog/Intein_dom"/>
</dbReference>
<protein>
    <submittedName>
        <fullName evidence="3">Hint domain-containing protein</fullName>
    </submittedName>
</protein>
<dbReference type="Proteomes" id="UP001431634">
    <property type="component" value="Unassembled WGS sequence"/>
</dbReference>
<feature type="domain" description="Hedgehog/Intein (Hint)" evidence="2">
    <location>
        <begin position="407"/>
        <end position="545"/>
    </location>
</feature>